<evidence type="ECO:0000259" key="9">
    <source>
        <dbReference type="PROSITE" id="PS50893"/>
    </source>
</evidence>
<evidence type="ECO:0000256" key="8">
    <source>
        <dbReference type="SAM" id="Phobius"/>
    </source>
</evidence>
<keyword evidence="4" id="KW-0547">Nucleotide-binding</keyword>
<gene>
    <name evidence="11" type="ORF">A3843_12825</name>
</gene>
<keyword evidence="6 8" id="KW-1133">Transmembrane helix</keyword>
<keyword evidence="12" id="KW-1185">Reference proteome</keyword>
<feature type="transmembrane region" description="Helical" evidence="8">
    <location>
        <begin position="432"/>
        <end position="451"/>
    </location>
</feature>
<dbReference type="PROSITE" id="PS50893">
    <property type="entry name" value="ABC_TRANSPORTER_2"/>
    <property type="match status" value="1"/>
</dbReference>
<dbReference type="InterPro" id="IPR036640">
    <property type="entry name" value="ABC1_TM_sf"/>
</dbReference>
<name>A0A1U7JFQ0_9HYPH</name>
<comment type="caution">
    <text evidence="11">The sequence shown here is derived from an EMBL/GenBank/DDBJ whole genome shotgun (WGS) entry which is preliminary data.</text>
</comment>
<keyword evidence="5" id="KW-0067">ATP-binding</keyword>
<feature type="domain" description="ABC transmembrane type-1" evidence="10">
    <location>
        <begin position="183"/>
        <end position="463"/>
    </location>
</feature>
<feature type="domain" description="ABC transporter" evidence="9">
    <location>
        <begin position="498"/>
        <end position="725"/>
    </location>
</feature>
<evidence type="ECO:0000256" key="3">
    <source>
        <dbReference type="ARBA" id="ARBA00022692"/>
    </source>
</evidence>
<comment type="similarity">
    <text evidence="2">Belongs to the ABC transporter superfamily.</text>
</comment>
<dbReference type="Pfam" id="PF00005">
    <property type="entry name" value="ABC_tran"/>
    <property type="match status" value="1"/>
</dbReference>
<evidence type="ECO:0000259" key="10">
    <source>
        <dbReference type="PROSITE" id="PS50929"/>
    </source>
</evidence>
<dbReference type="InterPro" id="IPR017871">
    <property type="entry name" value="ABC_transporter-like_CS"/>
</dbReference>
<evidence type="ECO:0000313" key="11">
    <source>
        <dbReference type="EMBL" id="OKL43518.1"/>
    </source>
</evidence>
<feature type="transmembrane region" description="Helical" evidence="8">
    <location>
        <begin position="219"/>
        <end position="239"/>
    </location>
</feature>
<dbReference type="PROSITE" id="PS50929">
    <property type="entry name" value="ABC_TM1F"/>
    <property type="match status" value="1"/>
</dbReference>
<sequence>MALLPERITHRSDQTRMTESHVGIMSWAMAIECVGRYFELEDASDRYGASMPVADDEEMTTPHAIISRTTQHLEKIGITASTSDRPVVDAPEADFPLLLCLSDGTALFLAQKTPAGFEAWCNDHEKALLRPSEIEALPLVQAFSLSLQKSSVPTRSLHLRSSMQSEAFLEPRHLLYPDRIQYLLIVCSAGLQLLAVGTAAFLLILIVDRFILPDAAGSTIAFSSAVIAIGLVLATSRLLQRVQVGWLASRFTSSLTDLLFDSFLKTPLGTRHSALKDLPKTLTALDRLRLIANTDALHALPDALLAVGCILFLFLIDNQLAWPAFIGLATLHVTSIAMYYPLKKASDALIGQMAAENGLMEETFYALETIRLSQSEAFVQGLWHQTRKKAAKARLWFGVLSETITTLSLVIGIGSLIYLLSAGIPQVINQTLTVGEFLSLFLLSGGGFMYAHRFVTAQSNAQLVFAAIRRLQPLVQAKRHTAASSSDNQTALEGPYDIEIAELTFAYSSPGPTVFDGLNLTIKQGEKVAILGKIGSGKTSLGRILAAVYKGSHGTYHLAGHDTAILSGEQVRSVLRVVGQDTSLFKGTLRSNVTMGRKGVADQRLFDVLNMTGADALLHGHPFGLDLPIEDFGRNLSSGQRQAVVMARALLEPPQILFLDEPTGNMDSRSEKNFVRQLRNIVGPDQTLILTTHRTMPLALVDRLIILGDGKVLADGPKEKVIDLITG</sequence>
<evidence type="ECO:0000313" key="12">
    <source>
        <dbReference type="Proteomes" id="UP000185783"/>
    </source>
</evidence>
<dbReference type="GO" id="GO:0015421">
    <property type="term" value="F:ABC-type oligopeptide transporter activity"/>
    <property type="evidence" value="ECO:0007669"/>
    <property type="project" value="TreeGrafter"/>
</dbReference>
<keyword evidence="3 8" id="KW-0812">Transmembrane</keyword>
<dbReference type="Proteomes" id="UP000185783">
    <property type="component" value="Unassembled WGS sequence"/>
</dbReference>
<dbReference type="STRING" id="197461.A3843_12825"/>
<dbReference type="InterPro" id="IPR003593">
    <property type="entry name" value="AAA+_ATPase"/>
</dbReference>
<dbReference type="Pfam" id="PF00664">
    <property type="entry name" value="ABC_membrane"/>
    <property type="match status" value="1"/>
</dbReference>
<evidence type="ECO:0000256" key="5">
    <source>
        <dbReference type="ARBA" id="ARBA00022840"/>
    </source>
</evidence>
<dbReference type="InterPro" id="IPR039421">
    <property type="entry name" value="Type_1_exporter"/>
</dbReference>
<evidence type="ECO:0000256" key="2">
    <source>
        <dbReference type="ARBA" id="ARBA00005417"/>
    </source>
</evidence>
<dbReference type="PANTHER" id="PTHR43394:SF1">
    <property type="entry name" value="ATP-BINDING CASSETTE SUB-FAMILY B MEMBER 10, MITOCHONDRIAL"/>
    <property type="match status" value="1"/>
</dbReference>
<comment type="subcellular location">
    <subcellularLocation>
        <location evidence="1">Cell membrane</location>
        <topology evidence="1">Multi-pass membrane protein</topology>
    </subcellularLocation>
</comment>
<reference evidence="11 12" key="1">
    <citation type="submission" date="2016-03" db="EMBL/GenBank/DDBJ databases">
        <title>Genome sequence of Nesiotobacter sp. nov., a moderately halophilic alphaproteobacterium isolated from the Yellow Sea, China.</title>
        <authorList>
            <person name="Zhang G."/>
            <person name="Zhang R."/>
        </authorList>
    </citation>
    <scope>NUCLEOTIDE SEQUENCE [LARGE SCALE GENOMIC DNA]</scope>
    <source>
        <strain evidence="11 12">WB1-6</strain>
    </source>
</reference>
<feature type="transmembrane region" description="Helical" evidence="8">
    <location>
        <begin position="395"/>
        <end position="420"/>
    </location>
</feature>
<evidence type="ECO:0000256" key="6">
    <source>
        <dbReference type="ARBA" id="ARBA00022989"/>
    </source>
</evidence>
<dbReference type="AlphaFoldDB" id="A0A1U7JFQ0"/>
<evidence type="ECO:0008006" key="13">
    <source>
        <dbReference type="Google" id="ProtNLM"/>
    </source>
</evidence>
<dbReference type="PROSITE" id="PS00211">
    <property type="entry name" value="ABC_TRANSPORTER_1"/>
    <property type="match status" value="1"/>
</dbReference>
<dbReference type="SMART" id="SM00382">
    <property type="entry name" value="AAA"/>
    <property type="match status" value="1"/>
</dbReference>
<dbReference type="SUPFAM" id="SSF52540">
    <property type="entry name" value="P-loop containing nucleoside triphosphate hydrolases"/>
    <property type="match status" value="1"/>
</dbReference>
<dbReference type="Gene3D" id="1.20.1560.10">
    <property type="entry name" value="ABC transporter type 1, transmembrane domain"/>
    <property type="match status" value="1"/>
</dbReference>
<dbReference type="GO" id="GO:0005524">
    <property type="term" value="F:ATP binding"/>
    <property type="evidence" value="ECO:0007669"/>
    <property type="project" value="UniProtKB-KW"/>
</dbReference>
<dbReference type="InterPro" id="IPR003439">
    <property type="entry name" value="ABC_transporter-like_ATP-bd"/>
</dbReference>
<keyword evidence="7 8" id="KW-0472">Membrane</keyword>
<accession>A0A1U7JFQ0</accession>
<evidence type="ECO:0000256" key="7">
    <source>
        <dbReference type="ARBA" id="ARBA00023136"/>
    </source>
</evidence>
<dbReference type="Gene3D" id="3.40.50.300">
    <property type="entry name" value="P-loop containing nucleotide triphosphate hydrolases"/>
    <property type="match status" value="1"/>
</dbReference>
<dbReference type="GO" id="GO:0005886">
    <property type="term" value="C:plasma membrane"/>
    <property type="evidence" value="ECO:0007669"/>
    <property type="project" value="UniProtKB-SubCell"/>
</dbReference>
<organism evidence="11 12">
    <name type="scientific">Pseudovibrio exalbescens</name>
    <dbReference type="NCBI Taxonomy" id="197461"/>
    <lineage>
        <taxon>Bacteria</taxon>
        <taxon>Pseudomonadati</taxon>
        <taxon>Pseudomonadota</taxon>
        <taxon>Alphaproteobacteria</taxon>
        <taxon>Hyphomicrobiales</taxon>
        <taxon>Stappiaceae</taxon>
        <taxon>Pseudovibrio</taxon>
    </lineage>
</organism>
<dbReference type="PANTHER" id="PTHR43394">
    <property type="entry name" value="ATP-DEPENDENT PERMEASE MDL1, MITOCHONDRIAL"/>
    <property type="match status" value="1"/>
</dbReference>
<dbReference type="GO" id="GO:0016887">
    <property type="term" value="F:ATP hydrolysis activity"/>
    <property type="evidence" value="ECO:0007669"/>
    <property type="project" value="InterPro"/>
</dbReference>
<feature type="transmembrane region" description="Helical" evidence="8">
    <location>
        <begin position="182"/>
        <end position="207"/>
    </location>
</feature>
<evidence type="ECO:0000256" key="1">
    <source>
        <dbReference type="ARBA" id="ARBA00004651"/>
    </source>
</evidence>
<evidence type="ECO:0000256" key="4">
    <source>
        <dbReference type="ARBA" id="ARBA00022741"/>
    </source>
</evidence>
<dbReference type="InterPro" id="IPR027417">
    <property type="entry name" value="P-loop_NTPase"/>
</dbReference>
<dbReference type="InterPro" id="IPR011527">
    <property type="entry name" value="ABC1_TM_dom"/>
</dbReference>
<feature type="transmembrane region" description="Helical" evidence="8">
    <location>
        <begin position="296"/>
        <end position="316"/>
    </location>
</feature>
<dbReference type="EMBL" id="LVVZ01000019">
    <property type="protein sequence ID" value="OKL43518.1"/>
    <property type="molecule type" value="Genomic_DNA"/>
</dbReference>
<dbReference type="SUPFAM" id="SSF90123">
    <property type="entry name" value="ABC transporter transmembrane region"/>
    <property type="match status" value="1"/>
</dbReference>
<feature type="transmembrane region" description="Helical" evidence="8">
    <location>
        <begin position="322"/>
        <end position="342"/>
    </location>
</feature>
<proteinExistence type="inferred from homology"/>
<protein>
    <recommendedName>
        <fullName evidence="13">Toxin RTX-I translocation ATP-binding protein</fullName>
    </recommendedName>
</protein>